<dbReference type="Pfam" id="PF09380">
    <property type="entry name" value="FERM_C"/>
    <property type="match status" value="1"/>
</dbReference>
<feature type="compositionally biased region" description="Basic and acidic residues" evidence="1">
    <location>
        <begin position="113"/>
        <end position="123"/>
    </location>
</feature>
<name>A0A6G1SM01_9ACAR</name>
<feature type="region of interest" description="Disordered" evidence="1">
    <location>
        <begin position="736"/>
        <end position="871"/>
    </location>
</feature>
<proteinExistence type="predicted"/>
<dbReference type="GO" id="GO:0071944">
    <property type="term" value="C:cell periphery"/>
    <property type="evidence" value="ECO:0007669"/>
    <property type="project" value="UniProtKB-ARBA"/>
</dbReference>
<dbReference type="AlphaFoldDB" id="A0A6G1SM01"/>
<dbReference type="EMBL" id="GGYP01006657">
    <property type="protein sequence ID" value="MDE51428.1"/>
    <property type="molecule type" value="Transcribed_RNA"/>
</dbReference>
<feature type="compositionally biased region" description="Polar residues" evidence="1">
    <location>
        <begin position="93"/>
        <end position="105"/>
    </location>
</feature>
<feature type="region of interest" description="Disordered" evidence="1">
    <location>
        <begin position="952"/>
        <end position="981"/>
    </location>
</feature>
<dbReference type="InterPro" id="IPR019749">
    <property type="entry name" value="Band_41_domain"/>
</dbReference>
<reference evidence="3" key="1">
    <citation type="submission" date="2018-10" db="EMBL/GenBank/DDBJ databases">
        <title>Transcriptome assembly of Aceria tosichella (Wheat curl mite) Type 2.</title>
        <authorList>
            <person name="Scully E.D."/>
            <person name="Geib S.M."/>
            <person name="Palmer N.A."/>
            <person name="Gupta A.K."/>
            <person name="Sarath G."/>
            <person name="Tatineni S."/>
        </authorList>
    </citation>
    <scope>NUCLEOTIDE SEQUENCE</scope>
    <source>
        <strain evidence="3">LincolnNE</strain>
    </source>
</reference>
<dbReference type="InterPro" id="IPR029071">
    <property type="entry name" value="Ubiquitin-like_domsf"/>
</dbReference>
<gene>
    <name evidence="3" type="primary">EPB41</name>
    <name evidence="3" type="ORF">g.12292</name>
</gene>
<evidence type="ECO:0000259" key="2">
    <source>
        <dbReference type="PROSITE" id="PS50057"/>
    </source>
</evidence>
<dbReference type="PROSITE" id="PS50057">
    <property type="entry name" value="FERM_3"/>
    <property type="match status" value="1"/>
</dbReference>
<dbReference type="Gene3D" id="2.30.29.30">
    <property type="entry name" value="Pleckstrin-homology domain (PH domain)/Phosphotyrosine-binding domain (PTB)"/>
    <property type="match status" value="1"/>
</dbReference>
<protein>
    <submittedName>
        <fullName evidence="3">Protein 4.1</fullName>
    </submittedName>
</protein>
<dbReference type="SUPFAM" id="SSF50729">
    <property type="entry name" value="PH domain-like"/>
    <property type="match status" value="1"/>
</dbReference>
<feature type="compositionally biased region" description="Acidic residues" evidence="1">
    <location>
        <begin position="736"/>
        <end position="748"/>
    </location>
</feature>
<dbReference type="InterPro" id="IPR019748">
    <property type="entry name" value="FERM_central"/>
</dbReference>
<organism evidence="3">
    <name type="scientific">Aceria tosichella</name>
    <name type="common">wheat curl mite</name>
    <dbReference type="NCBI Taxonomy" id="561515"/>
    <lineage>
        <taxon>Eukaryota</taxon>
        <taxon>Metazoa</taxon>
        <taxon>Ecdysozoa</taxon>
        <taxon>Arthropoda</taxon>
        <taxon>Chelicerata</taxon>
        <taxon>Arachnida</taxon>
        <taxon>Acari</taxon>
        <taxon>Acariformes</taxon>
        <taxon>Trombidiformes</taxon>
        <taxon>Prostigmata</taxon>
        <taxon>Eupodina</taxon>
        <taxon>Eriophyoidea</taxon>
        <taxon>Eriophyidae</taxon>
        <taxon>Eriophyinae</taxon>
        <taxon>Aceriini</taxon>
        <taxon>Aceria</taxon>
    </lineage>
</organism>
<dbReference type="SUPFAM" id="SSF54236">
    <property type="entry name" value="Ubiquitin-like"/>
    <property type="match status" value="1"/>
</dbReference>
<dbReference type="InterPro" id="IPR000299">
    <property type="entry name" value="FERM_domain"/>
</dbReference>
<feature type="region of interest" description="Disordered" evidence="1">
    <location>
        <begin position="309"/>
        <end position="343"/>
    </location>
</feature>
<feature type="domain" description="FERM" evidence="2">
    <location>
        <begin position="362"/>
        <end position="676"/>
    </location>
</feature>
<dbReference type="Gene3D" id="1.20.80.10">
    <property type="match status" value="1"/>
</dbReference>
<evidence type="ECO:0000313" key="3">
    <source>
        <dbReference type="EMBL" id="MDE51428.1"/>
    </source>
</evidence>
<dbReference type="GO" id="GO:0031032">
    <property type="term" value="P:actomyosin structure organization"/>
    <property type="evidence" value="ECO:0007669"/>
    <property type="project" value="TreeGrafter"/>
</dbReference>
<dbReference type="Pfam" id="PF00373">
    <property type="entry name" value="FERM_M"/>
    <property type="match status" value="1"/>
</dbReference>
<feature type="region of interest" description="Disordered" evidence="1">
    <location>
        <begin position="277"/>
        <end position="296"/>
    </location>
</feature>
<feature type="compositionally biased region" description="Basic and acidic residues" evidence="1">
    <location>
        <begin position="1028"/>
        <end position="1039"/>
    </location>
</feature>
<dbReference type="GO" id="GO:0048731">
    <property type="term" value="P:system development"/>
    <property type="evidence" value="ECO:0007669"/>
    <property type="project" value="UniProtKB-ARBA"/>
</dbReference>
<accession>A0A6G1SM01</accession>
<feature type="compositionally biased region" description="Polar residues" evidence="1">
    <location>
        <begin position="191"/>
        <end position="207"/>
    </location>
</feature>
<feature type="compositionally biased region" description="Polar residues" evidence="1">
    <location>
        <begin position="823"/>
        <end position="839"/>
    </location>
</feature>
<dbReference type="SMART" id="SM00295">
    <property type="entry name" value="B41"/>
    <property type="match status" value="1"/>
</dbReference>
<feature type="compositionally biased region" description="Low complexity" evidence="1">
    <location>
        <begin position="1060"/>
        <end position="1070"/>
    </location>
</feature>
<feature type="region of interest" description="Disordered" evidence="1">
    <location>
        <begin position="31"/>
        <end position="150"/>
    </location>
</feature>
<dbReference type="SMART" id="SM01196">
    <property type="entry name" value="FERM_C"/>
    <property type="match status" value="1"/>
</dbReference>
<dbReference type="PANTHER" id="PTHR23280">
    <property type="entry name" value="4.1 G PROTEIN"/>
    <property type="match status" value="1"/>
</dbReference>
<sequence>MENSTTNMNEQAASYFHRKFYAHKFKRSEVTPPLSSCLAGPKVSRSSVGSIEQSSKQCKGLSGGDGACEPCSETTTPDTDARLAGQDAAEIRQSVSSTPSKNSYRFQDCDEAGPSREWRVQQEHDDDDDADDETRAKNEEAGCNERMAISGDQEAVTVSATVTTTATTLRPPTPPNDHIETLNFHPDTPPSAETSETSEMKGSSKGSRLSKATRAILLFRRATTSLNNVNKNTSATSSQRDSRACKSSKSFVASFWRQSTTDNSSSRCDRSSRLNSFASFNNSNSNNSNQKRNNKTRSHHSLTAFLSGGGGSTGVSGGGDSSALNAGGDTNQADPMGSPSPSSSFSLPRFIVPKMNALKLPIVCLIKSLEDELMREIFIHRYELGQYLIDNLKVSLGMRDEKYFGLKMADSLEEQEDVRRPWLDLNESVYKQISKHGRLTSTRASGAGVDASISGGPATCTTKSVSFYLRIKFYPPNLARIQDQFLKQYLWLQLRRDLRLGKLTSSMNNLTYLMACTLQYELGDYSSELVNEKLPTMSVLPNQDLIEQQAIDIWQHRLLGAKKHLVLMQFLRASVILETYGFDYYPVRDHQRQRAYLLGFNYAGVKTIRNGRIVNHFRWHNLSKISYERRMIIFHIYPNENSKRKQILGFKCLSNDECQNLYLRLLEQKYFFTVDLTYFDKSIRRPSHLASSMGVVTTTSATSGEQHLGHQMTSGEQAVANSQLADFLNDELDEADLAEDEEEQEEEQATDREQGSAVKRRRPHSRGLEKVETTSTAPSGRATQEAAATSSGPSEQVDELSKRRLNYQHGNSGTGTSNKSTTLDSSSLEWHNSQPNQWQPVVGDHPASSFSQASDPLGLTSQQPSQASNYQLRQTNRRAPLSMVPKSDSLQEPGHSDIISCERTDCFSQPGSPSSERLTCCRTTTTTAAAAAGVGGAAVFSAACFCCATTSTPQESRSMPTPSSSIGARPNDPHYPSQHHQQAFLQRQCSFVKYSPDYEFQPDETRLDHCNSLLDDRAAMVSASRLAPNDDARTQAAHHDRSHHYHYHNQPLDGGNIGIQQQQQQHKQQQ</sequence>
<evidence type="ECO:0000256" key="1">
    <source>
        <dbReference type="SAM" id="MobiDB-lite"/>
    </source>
</evidence>
<dbReference type="Gene3D" id="3.10.20.90">
    <property type="entry name" value="Phosphatidylinositol 3-kinase Catalytic Subunit, Chain A, domain 1"/>
    <property type="match status" value="1"/>
</dbReference>
<feature type="region of interest" description="Disordered" evidence="1">
    <location>
        <begin position="166"/>
        <end position="209"/>
    </location>
</feature>
<dbReference type="InterPro" id="IPR011993">
    <property type="entry name" value="PH-like_dom_sf"/>
</dbReference>
<feature type="region of interest" description="Disordered" evidence="1">
    <location>
        <begin position="1028"/>
        <end position="1070"/>
    </location>
</feature>
<feature type="compositionally biased region" description="Polar residues" evidence="1">
    <location>
        <begin position="44"/>
        <end position="57"/>
    </location>
</feature>
<dbReference type="PANTHER" id="PTHR23280:SF32">
    <property type="entry name" value="FI22325P1"/>
    <property type="match status" value="1"/>
</dbReference>
<dbReference type="GO" id="GO:0005856">
    <property type="term" value="C:cytoskeleton"/>
    <property type="evidence" value="ECO:0007669"/>
    <property type="project" value="TreeGrafter"/>
</dbReference>
<dbReference type="InterPro" id="IPR018980">
    <property type="entry name" value="FERM_PH-like_C"/>
</dbReference>
<feature type="compositionally biased region" description="Polar residues" evidence="1">
    <location>
        <begin position="773"/>
        <end position="794"/>
    </location>
</feature>
<dbReference type="InterPro" id="IPR035963">
    <property type="entry name" value="FERM_2"/>
</dbReference>
<dbReference type="CDD" id="cd14473">
    <property type="entry name" value="FERM_B-lobe"/>
    <property type="match status" value="1"/>
</dbReference>
<dbReference type="InterPro" id="IPR014352">
    <property type="entry name" value="FERM/acyl-CoA-bd_prot_sf"/>
</dbReference>
<feature type="compositionally biased region" description="Gly residues" evidence="1">
    <location>
        <begin position="309"/>
        <end position="320"/>
    </location>
</feature>
<dbReference type="SUPFAM" id="SSF47031">
    <property type="entry name" value="Second domain of FERM"/>
    <property type="match status" value="1"/>
</dbReference>
<feature type="compositionally biased region" description="Low complexity" evidence="1">
    <location>
        <begin position="277"/>
        <end position="291"/>
    </location>
</feature>
<feature type="compositionally biased region" description="Polar residues" evidence="1">
    <location>
        <begin position="848"/>
        <end position="871"/>
    </location>
</feature>
<dbReference type="GO" id="GO:0009887">
    <property type="term" value="P:animal organ morphogenesis"/>
    <property type="evidence" value="ECO:0007669"/>
    <property type="project" value="UniProtKB-ARBA"/>
</dbReference>
<feature type="compositionally biased region" description="Low complexity" evidence="1">
    <location>
        <begin position="810"/>
        <end position="822"/>
    </location>
</feature>
<feature type="compositionally biased region" description="Polar residues" evidence="1">
    <location>
        <begin position="953"/>
        <end position="966"/>
    </location>
</feature>